<feature type="chain" id="PRO_5040252770" evidence="1">
    <location>
        <begin position="20"/>
        <end position="241"/>
    </location>
</feature>
<accession>A0A9P6RA83</accession>
<dbReference type="AlphaFoldDB" id="A0A9P6RA83"/>
<dbReference type="OrthoDB" id="5576763at2759"/>
<evidence type="ECO:0000313" key="2">
    <source>
        <dbReference type="EMBL" id="KAG0313530.1"/>
    </source>
</evidence>
<gene>
    <name evidence="2" type="ORF">BGZ99_008832</name>
</gene>
<protein>
    <submittedName>
        <fullName evidence="2">Uncharacterized protein</fullName>
    </submittedName>
</protein>
<reference evidence="2" key="1">
    <citation type="journal article" date="2020" name="Fungal Divers.">
        <title>Resolving the Mortierellaceae phylogeny through synthesis of multi-gene phylogenetics and phylogenomics.</title>
        <authorList>
            <person name="Vandepol N."/>
            <person name="Liber J."/>
            <person name="Desiro A."/>
            <person name="Na H."/>
            <person name="Kennedy M."/>
            <person name="Barry K."/>
            <person name="Grigoriev I.V."/>
            <person name="Miller A.N."/>
            <person name="O'Donnell K."/>
            <person name="Stajich J.E."/>
            <person name="Bonito G."/>
        </authorList>
    </citation>
    <scope>NUCLEOTIDE SEQUENCE</scope>
    <source>
        <strain evidence="2">REB-010B</strain>
    </source>
</reference>
<dbReference type="Proteomes" id="UP000738325">
    <property type="component" value="Unassembled WGS sequence"/>
</dbReference>
<dbReference type="EMBL" id="JAAAIP010000702">
    <property type="protein sequence ID" value="KAG0313530.1"/>
    <property type="molecule type" value="Genomic_DNA"/>
</dbReference>
<proteinExistence type="predicted"/>
<evidence type="ECO:0000256" key="1">
    <source>
        <dbReference type="SAM" id="SignalP"/>
    </source>
</evidence>
<comment type="caution">
    <text evidence="2">The sequence shown here is derived from an EMBL/GenBank/DDBJ whole genome shotgun (WGS) entry which is preliminary data.</text>
</comment>
<sequence>MKFTAVAVLVSCVPSLGFALVGNDWGFYDAPSDGLNDITFPFNIANAPHVSGFYFAQQFGFYNVENISYTGLQPRPDSSGNSIVHAAFSSFEGGTTTNHPNCYSGADNGPGVSCAVDIIGNYNHTYNLVVENTNGTTWRGTLVDTVTSNSTVVGEWTLPQEAGKIINGQGGFVEYYTWNGQPSHTCDSLPFTEATFYNPTSKTTGASEGYTYNIVEYGDCIGKAGYSATEVSEGYDIKVGF</sequence>
<keyword evidence="1" id="KW-0732">Signal</keyword>
<evidence type="ECO:0000313" key="3">
    <source>
        <dbReference type="Proteomes" id="UP000738325"/>
    </source>
</evidence>
<organism evidence="2 3">
    <name type="scientific">Dissophora globulifera</name>
    <dbReference type="NCBI Taxonomy" id="979702"/>
    <lineage>
        <taxon>Eukaryota</taxon>
        <taxon>Fungi</taxon>
        <taxon>Fungi incertae sedis</taxon>
        <taxon>Mucoromycota</taxon>
        <taxon>Mortierellomycotina</taxon>
        <taxon>Mortierellomycetes</taxon>
        <taxon>Mortierellales</taxon>
        <taxon>Mortierellaceae</taxon>
        <taxon>Dissophora</taxon>
    </lineage>
</organism>
<feature type="signal peptide" evidence="1">
    <location>
        <begin position="1"/>
        <end position="19"/>
    </location>
</feature>
<name>A0A9P6RA83_9FUNG</name>
<keyword evidence="3" id="KW-1185">Reference proteome</keyword>